<evidence type="ECO:0000256" key="1">
    <source>
        <dbReference type="SAM" id="Coils"/>
    </source>
</evidence>
<organism evidence="3">
    <name type="scientific">viral metagenome</name>
    <dbReference type="NCBI Taxonomy" id="1070528"/>
    <lineage>
        <taxon>unclassified sequences</taxon>
        <taxon>metagenomes</taxon>
        <taxon>organismal metagenomes</taxon>
    </lineage>
</organism>
<reference evidence="3" key="1">
    <citation type="journal article" date="2020" name="Nature">
        <title>Giant virus diversity and host interactions through global metagenomics.</title>
        <authorList>
            <person name="Schulz F."/>
            <person name="Roux S."/>
            <person name="Paez-Espino D."/>
            <person name="Jungbluth S."/>
            <person name="Walsh D.A."/>
            <person name="Denef V.J."/>
            <person name="McMahon K.D."/>
            <person name="Konstantinidis K.T."/>
            <person name="Eloe-Fadrosh E.A."/>
            <person name="Kyrpides N.C."/>
            <person name="Woyke T."/>
        </authorList>
    </citation>
    <scope>NUCLEOTIDE SEQUENCE</scope>
    <source>
        <strain evidence="3">GVMAG-M-3300027708-51</strain>
    </source>
</reference>
<proteinExistence type="predicted"/>
<protein>
    <submittedName>
        <fullName evidence="3">Uncharacterized protein</fullName>
    </submittedName>
</protein>
<keyword evidence="2" id="KW-0812">Transmembrane</keyword>
<accession>A0A6C0JLF4</accession>
<evidence type="ECO:0000256" key="2">
    <source>
        <dbReference type="SAM" id="Phobius"/>
    </source>
</evidence>
<evidence type="ECO:0000313" key="3">
    <source>
        <dbReference type="EMBL" id="QHU04474.1"/>
    </source>
</evidence>
<dbReference type="AlphaFoldDB" id="A0A6C0JLF4"/>
<keyword evidence="2" id="KW-0472">Membrane</keyword>
<feature type="coiled-coil region" evidence="1">
    <location>
        <begin position="79"/>
        <end position="127"/>
    </location>
</feature>
<keyword evidence="2" id="KW-1133">Transmembrane helix</keyword>
<feature type="transmembrane region" description="Helical" evidence="2">
    <location>
        <begin position="145"/>
        <end position="165"/>
    </location>
</feature>
<name>A0A6C0JLF4_9ZZZZ</name>
<dbReference type="EMBL" id="MN740401">
    <property type="protein sequence ID" value="QHU04474.1"/>
    <property type="molecule type" value="Genomic_DNA"/>
</dbReference>
<keyword evidence="1" id="KW-0175">Coiled coil</keyword>
<sequence length="166" mass="17353">MLEWLVLLAGTLLFIINLSAREHATNPPGGGSGTVTLPADLQAALDSYKTLLIASTSNPSNTGAAQATSNAKIQLDMELAQKQEDVATAQTQIETASNADAGLGSDVAALHQQVASYEKTLPELKDTLTKSKVNTGERVEDTTMMVAKAVAVFTIGLFAVFVSGVF</sequence>